<evidence type="ECO:0008006" key="3">
    <source>
        <dbReference type="Google" id="ProtNLM"/>
    </source>
</evidence>
<accession>A0A1H8LMB7</accession>
<dbReference type="RefSeq" id="WP_091496154.1">
    <property type="nucleotide sequence ID" value="NZ_FODJ01000003.1"/>
</dbReference>
<evidence type="ECO:0000313" key="2">
    <source>
        <dbReference type="Proteomes" id="UP000199300"/>
    </source>
</evidence>
<evidence type="ECO:0000313" key="1">
    <source>
        <dbReference type="EMBL" id="SEO05928.1"/>
    </source>
</evidence>
<dbReference type="OrthoDB" id="9778466at2"/>
<name>A0A1H8LMB7_9BACI</name>
<dbReference type="EMBL" id="FODJ01000003">
    <property type="protein sequence ID" value="SEO05928.1"/>
    <property type="molecule type" value="Genomic_DNA"/>
</dbReference>
<dbReference type="STRING" id="872970.SAMN04488134_103250"/>
<gene>
    <name evidence="1" type="ORF">SAMN04488134_103250</name>
</gene>
<dbReference type="InterPro" id="IPR034660">
    <property type="entry name" value="DinB/YfiT-like"/>
</dbReference>
<sequence length="227" mass="26437">MLTVSKDYNPVFKELRLAIKTEDINRVHEQALYVHALAHDKRLTNLHQHTFQDQCLQGLNNISFRHTVSKKYQGYRTLAFFIFHMTRIEDICANTLIANQSQVIFNDNWLEKLNINRVDTGNSMTQDEMEDFSANIIQEELFAYRFAVGKQTQNVIKNLSVTDLKQRPSQEQLNFIFSSKSVLKHKDSAWLVDYWGKKNIGELLLMPITLHELVHLNDCLAIIKATK</sequence>
<protein>
    <recommendedName>
        <fullName evidence="3">DinB superfamily protein</fullName>
    </recommendedName>
</protein>
<dbReference type="Gene3D" id="1.20.120.450">
    <property type="entry name" value="dinb family like domain"/>
    <property type="match status" value="1"/>
</dbReference>
<keyword evidence="2" id="KW-1185">Reference proteome</keyword>
<reference evidence="1 2" key="1">
    <citation type="submission" date="2016-10" db="EMBL/GenBank/DDBJ databases">
        <authorList>
            <person name="de Groot N.N."/>
        </authorList>
    </citation>
    <scope>NUCLEOTIDE SEQUENCE [LARGE SCALE GENOMIC DNA]</scope>
    <source>
        <strain evidence="1 2">CGMCC 1.10434</strain>
    </source>
</reference>
<dbReference type="AlphaFoldDB" id="A0A1H8LMB7"/>
<proteinExistence type="predicted"/>
<dbReference type="Proteomes" id="UP000199300">
    <property type="component" value="Unassembled WGS sequence"/>
</dbReference>
<organism evidence="1 2">
    <name type="scientific">Amphibacillus marinus</name>
    <dbReference type="NCBI Taxonomy" id="872970"/>
    <lineage>
        <taxon>Bacteria</taxon>
        <taxon>Bacillati</taxon>
        <taxon>Bacillota</taxon>
        <taxon>Bacilli</taxon>
        <taxon>Bacillales</taxon>
        <taxon>Bacillaceae</taxon>
        <taxon>Amphibacillus</taxon>
    </lineage>
</organism>